<dbReference type="EMBL" id="KB207208">
    <property type="protein sequence ID" value="ELP83913.1"/>
    <property type="molecule type" value="Genomic_DNA"/>
</dbReference>
<feature type="domain" description="PCI" evidence="3">
    <location>
        <begin position="181"/>
        <end position="350"/>
    </location>
</feature>
<dbReference type="InterPro" id="IPR040773">
    <property type="entry name" value="Rpn6_N"/>
</dbReference>
<dbReference type="Gene3D" id="1.25.40.570">
    <property type="match status" value="1"/>
</dbReference>
<dbReference type="InterPro" id="IPR050871">
    <property type="entry name" value="26S_Proteasome/COP9_Components"/>
</dbReference>
<evidence type="ECO:0000259" key="3">
    <source>
        <dbReference type="PROSITE" id="PS50250"/>
    </source>
</evidence>
<dbReference type="PROSITE" id="PS50250">
    <property type="entry name" value="PCI"/>
    <property type="match status" value="1"/>
</dbReference>
<comment type="similarity">
    <text evidence="1">Belongs to the proteasome subunit S9 family.</text>
</comment>
<gene>
    <name evidence="4" type="ORF">EIN_311740</name>
</gene>
<evidence type="ECO:0000313" key="4">
    <source>
        <dbReference type="EMBL" id="ELP83913.1"/>
    </source>
</evidence>
<protein>
    <submittedName>
        <fullName evidence="4">26S proteasome subunit S9, putative</fullName>
    </submittedName>
</protein>
<evidence type="ECO:0000313" key="5">
    <source>
        <dbReference type="Proteomes" id="UP000014680"/>
    </source>
</evidence>
<dbReference type="VEuPathDB" id="AmoebaDB:EIN_311740"/>
<dbReference type="Pfam" id="PF01399">
    <property type="entry name" value="PCI"/>
    <property type="match status" value="1"/>
</dbReference>
<dbReference type="KEGG" id="eiv:EIN_311740"/>
<dbReference type="OMA" id="LECKLHF"/>
<keyword evidence="2 4" id="KW-0647">Proteasome</keyword>
<dbReference type="InterPro" id="IPR000717">
    <property type="entry name" value="PCI_dom"/>
</dbReference>
<dbReference type="OrthoDB" id="1418352at2759"/>
<dbReference type="SUPFAM" id="SSF46785">
    <property type="entry name" value="Winged helix' DNA-binding domain"/>
    <property type="match status" value="1"/>
</dbReference>
<dbReference type="GeneID" id="14882897"/>
<dbReference type="AlphaFoldDB" id="A0A0A1TUX3"/>
<dbReference type="Pfam" id="PF18055">
    <property type="entry name" value="RPN6_N"/>
    <property type="match status" value="1"/>
</dbReference>
<dbReference type="InterPro" id="IPR036390">
    <property type="entry name" value="WH_DNA-bd_sf"/>
</dbReference>
<dbReference type="GO" id="GO:0000502">
    <property type="term" value="C:proteasome complex"/>
    <property type="evidence" value="ECO:0007669"/>
    <property type="project" value="UniProtKB-KW"/>
</dbReference>
<proteinExistence type="inferred from homology"/>
<dbReference type="SMART" id="SM00088">
    <property type="entry name" value="PINT"/>
    <property type="match status" value="1"/>
</dbReference>
<evidence type="ECO:0000256" key="2">
    <source>
        <dbReference type="ARBA" id="ARBA00022942"/>
    </source>
</evidence>
<sequence>MSSSNDLRTKILTQITTNDVAGILHEVLQISETDSKVSKAKVMKNILEVLDIIASQANTSALLVAVCEQATEWAKKNNRAYLLQRLNQRLAQYYYENDQCAKSLSLIVDLLKNAKRTDDKLLSVELQLLEAKVHRKVRNLTKSRGAMTGARVDANAIYISPLLQGELDICSGYINGEEHDYITAASYFYEAFENYHSLNIRAKAVDALKYLLLMKLMQKKPGEIDVVLGTKNAVGYSDDNSIIAIKEVSKAFTARSIDTYDGLTQKFNNELFGDDFVKENLKVLYDALVEENIARVLEPYSSVELSHVAELVGMEVHAVEKVISIMILEEKVNGIIDQNNGILLLFEDVTSNKILSSGIELIGLLDKTIDSLNDKALKVLQESTVSSQI</sequence>
<dbReference type="RefSeq" id="XP_004183259.1">
    <property type="nucleotide sequence ID" value="XM_004183211.1"/>
</dbReference>
<accession>A0A0A1TUX3</accession>
<dbReference type="PANTHER" id="PTHR10678">
    <property type="entry name" value="26S PROTEASOME NON-ATPASE REGULATORY SUBUNIT 11/COP9 SIGNALOSOME COMPLEX SUBUNIT 2"/>
    <property type="match status" value="1"/>
</dbReference>
<reference evidence="4 5" key="1">
    <citation type="submission" date="2012-10" db="EMBL/GenBank/DDBJ databases">
        <authorList>
            <person name="Zafar N."/>
            <person name="Inman J."/>
            <person name="Hall N."/>
            <person name="Lorenzi H."/>
            <person name="Caler E."/>
        </authorList>
    </citation>
    <scope>NUCLEOTIDE SEQUENCE [LARGE SCALE GENOMIC DNA]</scope>
    <source>
        <strain evidence="4 5">IP1</strain>
    </source>
</reference>
<name>A0A0A1TUX3_ENTIV</name>
<evidence type="ECO:0000256" key="1">
    <source>
        <dbReference type="ARBA" id="ARBA00007454"/>
    </source>
</evidence>
<keyword evidence="5" id="KW-1185">Reference proteome</keyword>
<dbReference type="Proteomes" id="UP000014680">
    <property type="component" value="Unassembled WGS sequence"/>
</dbReference>
<dbReference type="SMART" id="SM00753">
    <property type="entry name" value="PAM"/>
    <property type="match status" value="1"/>
</dbReference>
<organism evidence="4 5">
    <name type="scientific">Entamoeba invadens IP1</name>
    <dbReference type="NCBI Taxonomy" id="370355"/>
    <lineage>
        <taxon>Eukaryota</taxon>
        <taxon>Amoebozoa</taxon>
        <taxon>Evosea</taxon>
        <taxon>Archamoebae</taxon>
        <taxon>Mastigamoebida</taxon>
        <taxon>Entamoebidae</taxon>
        <taxon>Entamoeba</taxon>
    </lineage>
</organism>